<sequence>MAYDEYLEKVSRFVPHHAEHLRVIQIKCIRMVV</sequence>
<name>A0A0A9DKU6_ARUDO</name>
<dbReference type="AlphaFoldDB" id="A0A0A9DKU6"/>
<dbReference type="EMBL" id="GBRH01211615">
    <property type="protein sequence ID" value="JAD86280.1"/>
    <property type="molecule type" value="Transcribed_RNA"/>
</dbReference>
<evidence type="ECO:0000313" key="1">
    <source>
        <dbReference type="EMBL" id="JAD86280.1"/>
    </source>
</evidence>
<organism evidence="1">
    <name type="scientific">Arundo donax</name>
    <name type="common">Giant reed</name>
    <name type="synonym">Donax arundinaceus</name>
    <dbReference type="NCBI Taxonomy" id="35708"/>
    <lineage>
        <taxon>Eukaryota</taxon>
        <taxon>Viridiplantae</taxon>
        <taxon>Streptophyta</taxon>
        <taxon>Embryophyta</taxon>
        <taxon>Tracheophyta</taxon>
        <taxon>Spermatophyta</taxon>
        <taxon>Magnoliopsida</taxon>
        <taxon>Liliopsida</taxon>
        <taxon>Poales</taxon>
        <taxon>Poaceae</taxon>
        <taxon>PACMAD clade</taxon>
        <taxon>Arundinoideae</taxon>
        <taxon>Arundineae</taxon>
        <taxon>Arundo</taxon>
    </lineage>
</organism>
<proteinExistence type="predicted"/>
<reference evidence="1" key="2">
    <citation type="journal article" date="2015" name="Data Brief">
        <title>Shoot transcriptome of the giant reed, Arundo donax.</title>
        <authorList>
            <person name="Barrero R.A."/>
            <person name="Guerrero F.D."/>
            <person name="Moolhuijzen P."/>
            <person name="Goolsby J.A."/>
            <person name="Tidwell J."/>
            <person name="Bellgard S.E."/>
            <person name="Bellgard M.I."/>
        </authorList>
    </citation>
    <scope>NUCLEOTIDE SEQUENCE</scope>
    <source>
        <tissue evidence="1">Shoot tissue taken approximately 20 cm above the soil surface</tissue>
    </source>
</reference>
<accession>A0A0A9DKU6</accession>
<protein>
    <submittedName>
        <fullName evidence="1">Uncharacterized protein</fullName>
    </submittedName>
</protein>
<reference evidence="1" key="1">
    <citation type="submission" date="2014-09" db="EMBL/GenBank/DDBJ databases">
        <authorList>
            <person name="Magalhaes I.L.F."/>
            <person name="Oliveira U."/>
            <person name="Santos F.R."/>
            <person name="Vidigal T.H.D.A."/>
            <person name="Brescovit A.D."/>
            <person name="Santos A.J."/>
        </authorList>
    </citation>
    <scope>NUCLEOTIDE SEQUENCE</scope>
    <source>
        <tissue evidence="1">Shoot tissue taken approximately 20 cm above the soil surface</tissue>
    </source>
</reference>